<proteinExistence type="predicted"/>
<name>A0ACB8QSY8_9AGAM</name>
<reference evidence="1" key="1">
    <citation type="submission" date="2021-02" db="EMBL/GenBank/DDBJ databases">
        <authorList>
            <consortium name="DOE Joint Genome Institute"/>
            <person name="Ahrendt S."/>
            <person name="Looney B.P."/>
            <person name="Miyauchi S."/>
            <person name="Morin E."/>
            <person name="Drula E."/>
            <person name="Courty P.E."/>
            <person name="Chicoki N."/>
            <person name="Fauchery L."/>
            <person name="Kohler A."/>
            <person name="Kuo A."/>
            <person name="Labutti K."/>
            <person name="Pangilinan J."/>
            <person name="Lipzen A."/>
            <person name="Riley R."/>
            <person name="Andreopoulos W."/>
            <person name="He G."/>
            <person name="Johnson J."/>
            <person name="Barry K.W."/>
            <person name="Grigoriev I.V."/>
            <person name="Nagy L."/>
            <person name="Hibbett D."/>
            <person name="Henrissat B."/>
            <person name="Matheny P.B."/>
            <person name="Labbe J."/>
            <person name="Martin F."/>
        </authorList>
    </citation>
    <scope>NUCLEOTIDE SEQUENCE</scope>
    <source>
        <strain evidence="1">EC-137</strain>
    </source>
</reference>
<gene>
    <name evidence="1" type="ORF">K488DRAFT_83842</name>
</gene>
<sequence>MTLPQPSAETTVFLGPKDKIYIFHLDRAGKEDDANVENWKGNTDGILVFVRFRLPRMSVDRPIRRLVLVATVTAFIIESYKWLSPDTDAQSVALLYHVASGQSGNLSSLSQSSIRTQISLPLPPTSSLIASSSSVSSSPSMPPSSRLSSSVHVVIR</sequence>
<accession>A0ACB8QSY8</accession>
<reference evidence="1" key="2">
    <citation type="journal article" date="2022" name="New Phytol.">
        <title>Evolutionary transition to the ectomycorrhizal habit in the genomes of a hyperdiverse lineage of mushroom-forming fungi.</title>
        <authorList>
            <person name="Looney B."/>
            <person name="Miyauchi S."/>
            <person name="Morin E."/>
            <person name="Drula E."/>
            <person name="Courty P.E."/>
            <person name="Kohler A."/>
            <person name="Kuo A."/>
            <person name="LaButti K."/>
            <person name="Pangilinan J."/>
            <person name="Lipzen A."/>
            <person name="Riley R."/>
            <person name="Andreopoulos W."/>
            <person name="He G."/>
            <person name="Johnson J."/>
            <person name="Nolan M."/>
            <person name="Tritt A."/>
            <person name="Barry K.W."/>
            <person name="Grigoriev I.V."/>
            <person name="Nagy L.G."/>
            <person name="Hibbett D."/>
            <person name="Henrissat B."/>
            <person name="Matheny P.B."/>
            <person name="Labbe J."/>
            <person name="Martin F.M."/>
        </authorList>
    </citation>
    <scope>NUCLEOTIDE SEQUENCE</scope>
    <source>
        <strain evidence="1">EC-137</strain>
    </source>
</reference>
<dbReference type="Proteomes" id="UP000814128">
    <property type="component" value="Unassembled WGS sequence"/>
</dbReference>
<dbReference type="EMBL" id="MU273498">
    <property type="protein sequence ID" value="KAI0034546.1"/>
    <property type="molecule type" value="Genomic_DNA"/>
</dbReference>
<keyword evidence="2" id="KW-1185">Reference proteome</keyword>
<organism evidence="1 2">
    <name type="scientific">Vararia minispora EC-137</name>
    <dbReference type="NCBI Taxonomy" id="1314806"/>
    <lineage>
        <taxon>Eukaryota</taxon>
        <taxon>Fungi</taxon>
        <taxon>Dikarya</taxon>
        <taxon>Basidiomycota</taxon>
        <taxon>Agaricomycotina</taxon>
        <taxon>Agaricomycetes</taxon>
        <taxon>Russulales</taxon>
        <taxon>Lachnocladiaceae</taxon>
        <taxon>Vararia</taxon>
    </lineage>
</organism>
<comment type="caution">
    <text evidence="1">The sequence shown here is derived from an EMBL/GenBank/DDBJ whole genome shotgun (WGS) entry which is preliminary data.</text>
</comment>
<protein>
    <submittedName>
        <fullName evidence="1">Uncharacterized protein</fullName>
    </submittedName>
</protein>
<evidence type="ECO:0000313" key="1">
    <source>
        <dbReference type="EMBL" id="KAI0034546.1"/>
    </source>
</evidence>
<evidence type="ECO:0000313" key="2">
    <source>
        <dbReference type="Proteomes" id="UP000814128"/>
    </source>
</evidence>